<comment type="caution">
    <text evidence="7">The sequence shown here is derived from an EMBL/GenBank/DDBJ whole genome shotgun (WGS) entry which is preliminary data.</text>
</comment>
<keyword evidence="8" id="KW-1185">Reference proteome</keyword>
<evidence type="ECO:0000313" key="7">
    <source>
        <dbReference type="EMBL" id="THF79698.1"/>
    </source>
</evidence>
<comment type="subcellular location">
    <subcellularLocation>
        <location evidence="1">Cell membrane</location>
        <topology evidence="1">Multi-pass membrane protein</topology>
    </subcellularLocation>
</comment>
<name>A0A4S4BWW9_9BACI</name>
<dbReference type="EMBL" id="SSNT01000008">
    <property type="protein sequence ID" value="THF79698.1"/>
    <property type="molecule type" value="Genomic_DNA"/>
</dbReference>
<dbReference type="InterPro" id="IPR018383">
    <property type="entry name" value="UPF0324_pro"/>
</dbReference>
<evidence type="ECO:0000313" key="8">
    <source>
        <dbReference type="Proteomes" id="UP000310334"/>
    </source>
</evidence>
<dbReference type="AlphaFoldDB" id="A0A4S4BWW9"/>
<evidence type="ECO:0000256" key="3">
    <source>
        <dbReference type="ARBA" id="ARBA00022475"/>
    </source>
</evidence>
<keyword evidence="5" id="KW-1133">Transmembrane helix</keyword>
<dbReference type="PANTHER" id="PTHR30106:SF2">
    <property type="entry name" value="UPF0324 INNER MEMBRANE PROTEIN YEIH"/>
    <property type="match status" value="1"/>
</dbReference>
<organism evidence="7 8">
    <name type="scientific">Metabacillus sediminilitoris</name>
    <dbReference type="NCBI Taxonomy" id="2567941"/>
    <lineage>
        <taxon>Bacteria</taxon>
        <taxon>Bacillati</taxon>
        <taxon>Bacillota</taxon>
        <taxon>Bacilli</taxon>
        <taxon>Bacillales</taxon>
        <taxon>Bacillaceae</taxon>
        <taxon>Metabacillus</taxon>
    </lineage>
</organism>
<keyword evidence="4" id="KW-0812">Transmembrane</keyword>
<keyword evidence="3" id="KW-1003">Cell membrane</keyword>
<dbReference type="Proteomes" id="UP000310334">
    <property type="component" value="Unassembled WGS sequence"/>
</dbReference>
<gene>
    <name evidence="7" type="ORF">E6W99_11835</name>
</gene>
<proteinExistence type="inferred from homology"/>
<evidence type="ECO:0000256" key="4">
    <source>
        <dbReference type="ARBA" id="ARBA00022692"/>
    </source>
</evidence>
<dbReference type="OrthoDB" id="9811391at2"/>
<dbReference type="RefSeq" id="WP_136354087.1">
    <property type="nucleotide sequence ID" value="NZ_CP046266.1"/>
</dbReference>
<protein>
    <submittedName>
        <fullName evidence="7">YeiH family putative sulfate export transporter</fullName>
    </submittedName>
</protein>
<evidence type="ECO:0000256" key="5">
    <source>
        <dbReference type="ARBA" id="ARBA00022989"/>
    </source>
</evidence>
<keyword evidence="6" id="KW-0472">Membrane</keyword>
<accession>A0A4S4BWW9</accession>
<comment type="similarity">
    <text evidence="2">Belongs to the UPF0324 family.</text>
</comment>
<dbReference type="Pfam" id="PF03601">
    <property type="entry name" value="Cons_hypoth698"/>
    <property type="match status" value="1"/>
</dbReference>
<dbReference type="GO" id="GO:0005886">
    <property type="term" value="C:plasma membrane"/>
    <property type="evidence" value="ECO:0007669"/>
    <property type="project" value="UniProtKB-SubCell"/>
</dbReference>
<evidence type="ECO:0000256" key="6">
    <source>
        <dbReference type="ARBA" id="ARBA00023136"/>
    </source>
</evidence>
<reference evidence="7 8" key="1">
    <citation type="submission" date="2019-04" db="EMBL/GenBank/DDBJ databases">
        <title>Bacillus sediminilitoris sp. nov., isolated from a tidal flat sediment on the East China Sea.</title>
        <authorList>
            <person name="Wei Y."/>
            <person name="Mao H."/>
            <person name="Fang J."/>
        </authorList>
    </citation>
    <scope>NUCLEOTIDE SEQUENCE [LARGE SCALE GENOMIC DNA]</scope>
    <source>
        <strain evidence="7 8">DSL-17</strain>
    </source>
</reference>
<sequence>MDQGLFRLHDKGISSFLKGIVLTLFISLIASIVANVPIVSMVGHLVLSILIGIGWKTTIGVPEQFMTGVSFASKNLLRIGIIFLGMKLNLIDVFQAGIDVFLLAIINVAVTLIIVYFLAKYLKVEKNLALLTACGTAICGAAAVVAISSQIRARENDTVLAAAVVCLLGTIFTLIYTVFYSTFSLTPLEFGIFSGATLHEIAHVIAASAPAGSDAVDMAVVVKLTRVALLVPVALIIGFMVNKNKKNEEKSPLPIPWFLIGFLFMCLINTMGLVSRNVSTAFVEVAYLLMGMAMAGMGITINLKSIKQRGKSPIIASVVGSIILSVIGFLVIKML</sequence>
<evidence type="ECO:0000256" key="1">
    <source>
        <dbReference type="ARBA" id="ARBA00004651"/>
    </source>
</evidence>
<evidence type="ECO:0000256" key="2">
    <source>
        <dbReference type="ARBA" id="ARBA00007977"/>
    </source>
</evidence>
<dbReference type="PANTHER" id="PTHR30106">
    <property type="entry name" value="INNER MEMBRANE PROTEIN YEIH-RELATED"/>
    <property type="match status" value="1"/>
</dbReference>